<organism evidence="2 3">
    <name type="scientific">Roseibium marinum</name>
    <dbReference type="NCBI Taxonomy" id="281252"/>
    <lineage>
        <taxon>Bacteria</taxon>
        <taxon>Pseudomonadati</taxon>
        <taxon>Pseudomonadota</taxon>
        <taxon>Alphaproteobacteria</taxon>
        <taxon>Hyphomicrobiales</taxon>
        <taxon>Stappiaceae</taxon>
        <taxon>Roseibium</taxon>
    </lineage>
</organism>
<accession>A0A2S3UR23</accession>
<reference evidence="2 3" key="1">
    <citation type="submission" date="2018-01" db="EMBL/GenBank/DDBJ databases">
        <title>Genomic Encyclopedia of Archaeal and Bacterial Type Strains, Phase II (KMG-II): from individual species to whole genera.</title>
        <authorList>
            <person name="Goeker M."/>
        </authorList>
    </citation>
    <scope>NUCLEOTIDE SEQUENCE [LARGE SCALE GENOMIC DNA]</scope>
    <source>
        <strain evidence="2 3">DSM 17023</strain>
    </source>
</reference>
<evidence type="ECO:0000313" key="2">
    <source>
        <dbReference type="EMBL" id="POF30158.1"/>
    </source>
</evidence>
<gene>
    <name evidence="2" type="ORF">CLV41_107185</name>
</gene>
<keyword evidence="3" id="KW-1185">Reference proteome</keyword>
<name>A0A2S3UR23_9HYPH</name>
<protein>
    <submittedName>
        <fullName evidence="2">Uncharacterized protein</fullName>
    </submittedName>
</protein>
<proteinExistence type="predicted"/>
<evidence type="ECO:0000256" key="1">
    <source>
        <dbReference type="SAM" id="MobiDB-lite"/>
    </source>
</evidence>
<dbReference type="Proteomes" id="UP000236959">
    <property type="component" value="Unassembled WGS sequence"/>
</dbReference>
<feature type="region of interest" description="Disordered" evidence="1">
    <location>
        <begin position="135"/>
        <end position="176"/>
    </location>
</feature>
<evidence type="ECO:0000313" key="3">
    <source>
        <dbReference type="Proteomes" id="UP000236959"/>
    </source>
</evidence>
<dbReference type="EMBL" id="PPCN01000007">
    <property type="protein sequence ID" value="POF30158.1"/>
    <property type="molecule type" value="Genomic_DNA"/>
</dbReference>
<dbReference type="AlphaFoldDB" id="A0A2S3UR23"/>
<comment type="caution">
    <text evidence="2">The sequence shown here is derived from an EMBL/GenBank/DDBJ whole genome shotgun (WGS) entry which is preliminary data.</text>
</comment>
<feature type="compositionally biased region" description="Pro residues" evidence="1">
    <location>
        <begin position="151"/>
        <end position="170"/>
    </location>
</feature>
<sequence length="176" mass="18222">MSKPRRSLLDKSGETRPGKAASWMAFLSAPRLQASLAGVLLTVGTLSAANAQAVNCDAYARSYADAHTSNDPTDLSVVDGGMRGAVAGGAWEGPGGARRGAVAGGALAVLDTLGNYPGGWQGLYDLAYSTCSNQKSPVNHRPTTLGDPSYRPAPSPRRRPVPPLPSPPGIPFRQDP</sequence>